<comment type="subcellular location">
    <subcellularLocation>
        <location evidence="1">Membrane</location>
        <topology evidence="1">Multi-pass membrane protein</topology>
    </subcellularLocation>
</comment>
<dbReference type="SMART" id="SM00283">
    <property type="entry name" value="MA"/>
    <property type="match status" value="1"/>
</dbReference>
<dbReference type="FunFam" id="1.10.287.950:FF:000001">
    <property type="entry name" value="Methyl-accepting chemotaxis sensory transducer"/>
    <property type="match status" value="1"/>
</dbReference>
<organism evidence="11 12">
    <name type="scientific">Marinomonas balearica</name>
    <dbReference type="NCBI Taxonomy" id="491947"/>
    <lineage>
        <taxon>Bacteria</taxon>
        <taxon>Pseudomonadati</taxon>
        <taxon>Pseudomonadota</taxon>
        <taxon>Gammaproteobacteria</taxon>
        <taxon>Oceanospirillales</taxon>
        <taxon>Oceanospirillaceae</taxon>
        <taxon>Marinomonas</taxon>
    </lineage>
</organism>
<dbReference type="PANTHER" id="PTHR32089:SF119">
    <property type="entry name" value="METHYL-ACCEPTING CHEMOTAXIS PROTEIN CTPL"/>
    <property type="match status" value="1"/>
</dbReference>
<evidence type="ECO:0000259" key="9">
    <source>
        <dbReference type="PROSITE" id="PS50111"/>
    </source>
</evidence>
<evidence type="ECO:0000256" key="6">
    <source>
        <dbReference type="ARBA" id="ARBA00029447"/>
    </source>
</evidence>
<keyword evidence="12" id="KW-1185">Reference proteome</keyword>
<feature type="transmembrane region" description="Helical" evidence="8">
    <location>
        <begin position="162"/>
        <end position="188"/>
    </location>
</feature>
<dbReference type="PRINTS" id="PR00260">
    <property type="entry name" value="CHEMTRNSDUCR"/>
</dbReference>
<gene>
    <name evidence="11" type="ORF">DFP79_0295</name>
</gene>
<dbReference type="Pfam" id="PF00015">
    <property type="entry name" value="MCPsignal"/>
    <property type="match status" value="1"/>
</dbReference>
<dbReference type="GO" id="GO:0004888">
    <property type="term" value="F:transmembrane signaling receptor activity"/>
    <property type="evidence" value="ECO:0007669"/>
    <property type="project" value="InterPro"/>
</dbReference>
<comment type="caution">
    <text evidence="11">The sequence shown here is derived from an EMBL/GenBank/DDBJ whole genome shotgun (WGS) entry which is preliminary data.</text>
</comment>
<keyword evidence="3 8" id="KW-1133">Transmembrane helix</keyword>
<dbReference type="GO" id="GO:0007165">
    <property type="term" value="P:signal transduction"/>
    <property type="evidence" value="ECO:0007669"/>
    <property type="project" value="UniProtKB-KW"/>
</dbReference>
<dbReference type="PANTHER" id="PTHR32089">
    <property type="entry name" value="METHYL-ACCEPTING CHEMOTAXIS PROTEIN MCPB"/>
    <property type="match status" value="1"/>
</dbReference>
<dbReference type="InterPro" id="IPR004089">
    <property type="entry name" value="MCPsignal_dom"/>
</dbReference>
<dbReference type="GO" id="GO:0006935">
    <property type="term" value="P:chemotaxis"/>
    <property type="evidence" value="ECO:0007669"/>
    <property type="project" value="InterPro"/>
</dbReference>
<dbReference type="Gene3D" id="1.10.287.950">
    <property type="entry name" value="Methyl-accepting chemotaxis protein"/>
    <property type="match status" value="1"/>
</dbReference>
<protein>
    <submittedName>
        <fullName evidence="11">Methyl-accepting chemotaxis protein</fullName>
    </submittedName>
</protein>
<sequence>MERLSILQRIVLFMVVTFSIAAIVNVVSVSSVLNEKFLEQSLNGNRSITMNMADQMASGVRFKKSSILMKPITALIHTKNMAYSGASVTDMKQEILLTHVAHEEAPPMESMKQGLRFEETKTEHRLVEHQLLIATPIINLKNEKQVGWLIVYWNLDSVFESINVVVMSLVINTAVSLLIAIFLISIIISKQITTPLKTLRTLLKELNNGNGDLTSRLQQVGTPELKAVSRSINSFVETLQTLIKDVDIQSSNQWNIVKKTRESADNVQSRLLEKDKKMDIVLTSMNELGDKAMESSSYVTQITDSLNEASEITKDGRNQVEENKNVIHGVSKEVDAAALVVENLSELSLQVSTVMDVIRNIAEQTNLLALNAAIEAARAGEQGRGFAVVADEVRELAGKTQKSTDQIKEQIDNLIQGTEEAVTSIKLSSEQTKSAVAQADSLLSMFTNLANKVQHINQLNQNILSVTGVQKDITNSANAEISIIRDISKDSYDLSTESIMFCDNLAKQSEKIKHSLSKFQV</sequence>
<reference evidence="11 12" key="1">
    <citation type="submission" date="2019-03" db="EMBL/GenBank/DDBJ databases">
        <title>Genomic Encyclopedia of Type Strains, Phase III (KMG-III): the genomes of soil and plant-associated and newly described type strains.</title>
        <authorList>
            <person name="Whitman W."/>
        </authorList>
    </citation>
    <scope>NUCLEOTIDE SEQUENCE [LARGE SCALE GENOMIC DNA]</scope>
    <source>
        <strain evidence="11 12">CECT 7378</strain>
    </source>
</reference>
<evidence type="ECO:0000256" key="8">
    <source>
        <dbReference type="SAM" id="Phobius"/>
    </source>
</evidence>
<dbReference type="GO" id="GO:0016020">
    <property type="term" value="C:membrane"/>
    <property type="evidence" value="ECO:0007669"/>
    <property type="project" value="UniProtKB-SubCell"/>
</dbReference>
<dbReference type="AlphaFoldDB" id="A0A4R6MGM0"/>
<dbReference type="SUPFAM" id="SSF58104">
    <property type="entry name" value="Methyl-accepting chemotaxis protein (MCP) signaling domain"/>
    <property type="match status" value="1"/>
</dbReference>
<evidence type="ECO:0000256" key="1">
    <source>
        <dbReference type="ARBA" id="ARBA00004141"/>
    </source>
</evidence>
<dbReference type="OrthoDB" id="6376221at2"/>
<proteinExistence type="inferred from homology"/>
<evidence type="ECO:0000256" key="3">
    <source>
        <dbReference type="ARBA" id="ARBA00022989"/>
    </source>
</evidence>
<dbReference type="PROSITE" id="PS50111">
    <property type="entry name" value="CHEMOTAXIS_TRANSDUC_2"/>
    <property type="match status" value="1"/>
</dbReference>
<accession>A0A4R6MGM0</accession>
<dbReference type="SMART" id="SM00304">
    <property type="entry name" value="HAMP"/>
    <property type="match status" value="1"/>
</dbReference>
<dbReference type="EMBL" id="SNXC01000004">
    <property type="protein sequence ID" value="TDP00486.1"/>
    <property type="molecule type" value="Genomic_DNA"/>
</dbReference>
<dbReference type="InterPro" id="IPR003660">
    <property type="entry name" value="HAMP_dom"/>
</dbReference>
<name>A0A4R6MGM0_9GAMM</name>
<feature type="transmembrane region" description="Helical" evidence="8">
    <location>
        <begin position="12"/>
        <end position="33"/>
    </location>
</feature>
<dbReference type="InterPro" id="IPR004090">
    <property type="entry name" value="Chemotax_Me-accpt_rcpt"/>
</dbReference>
<dbReference type="Gene3D" id="6.10.340.10">
    <property type="match status" value="1"/>
</dbReference>
<feature type="domain" description="HAMP" evidence="10">
    <location>
        <begin position="190"/>
        <end position="244"/>
    </location>
</feature>
<keyword evidence="2 8" id="KW-0812">Transmembrane</keyword>
<dbReference type="Proteomes" id="UP000294656">
    <property type="component" value="Unassembled WGS sequence"/>
</dbReference>
<dbReference type="RefSeq" id="WP_133502190.1">
    <property type="nucleotide sequence ID" value="NZ_SNXC01000004.1"/>
</dbReference>
<feature type="domain" description="Methyl-accepting transducer" evidence="9">
    <location>
        <begin position="249"/>
        <end position="495"/>
    </location>
</feature>
<evidence type="ECO:0000259" key="10">
    <source>
        <dbReference type="PROSITE" id="PS50885"/>
    </source>
</evidence>
<evidence type="ECO:0000256" key="7">
    <source>
        <dbReference type="PROSITE-ProRule" id="PRU00284"/>
    </source>
</evidence>
<keyword evidence="5 7" id="KW-0807">Transducer</keyword>
<evidence type="ECO:0000313" key="11">
    <source>
        <dbReference type="EMBL" id="TDP00486.1"/>
    </source>
</evidence>
<evidence type="ECO:0000256" key="5">
    <source>
        <dbReference type="ARBA" id="ARBA00023224"/>
    </source>
</evidence>
<dbReference type="PROSITE" id="PS50885">
    <property type="entry name" value="HAMP"/>
    <property type="match status" value="1"/>
</dbReference>
<comment type="similarity">
    <text evidence="6">Belongs to the methyl-accepting chemotaxis (MCP) protein family.</text>
</comment>
<evidence type="ECO:0000256" key="2">
    <source>
        <dbReference type="ARBA" id="ARBA00022692"/>
    </source>
</evidence>
<evidence type="ECO:0000256" key="4">
    <source>
        <dbReference type="ARBA" id="ARBA00023136"/>
    </source>
</evidence>
<dbReference type="CDD" id="cd06225">
    <property type="entry name" value="HAMP"/>
    <property type="match status" value="1"/>
</dbReference>
<evidence type="ECO:0000313" key="12">
    <source>
        <dbReference type="Proteomes" id="UP000294656"/>
    </source>
</evidence>
<keyword evidence="4 8" id="KW-0472">Membrane</keyword>
<dbReference type="Pfam" id="PF00672">
    <property type="entry name" value="HAMP"/>
    <property type="match status" value="1"/>
</dbReference>